<dbReference type="CDD" id="cd10030">
    <property type="entry name" value="UDG-F4_TTUDGA_SPO1dp_like"/>
    <property type="match status" value="1"/>
</dbReference>
<comment type="similarity">
    <text evidence="1">Belongs to the DNA polymerase type-A family.</text>
</comment>
<keyword evidence="4" id="KW-0548">Nucleotidyltransferase</keyword>
<dbReference type="InterPro" id="IPR036895">
    <property type="entry name" value="Uracil-DNA_glycosylase-like_sf"/>
</dbReference>
<evidence type="ECO:0000313" key="12">
    <source>
        <dbReference type="EMBL" id="QJA88738.1"/>
    </source>
</evidence>
<dbReference type="InterPro" id="IPR036397">
    <property type="entry name" value="RNaseH_sf"/>
</dbReference>
<keyword evidence="6" id="KW-0239">DNA-directed DNA polymerase</keyword>
<dbReference type="SMART" id="SM00987">
    <property type="entry name" value="UreE_C"/>
    <property type="match status" value="1"/>
</dbReference>
<feature type="domain" description="DNA-directed DNA polymerase family A palm" evidence="9">
    <location>
        <begin position="523"/>
        <end position="723"/>
    </location>
</feature>
<dbReference type="SUPFAM" id="SSF52141">
    <property type="entry name" value="Uracil-DNA glycosylase-like"/>
    <property type="match status" value="1"/>
</dbReference>
<comment type="catalytic activity">
    <reaction evidence="8">
        <text>DNA(n) + a 2'-deoxyribonucleoside 5'-triphosphate = DNA(n+1) + diphosphate</text>
        <dbReference type="Rhea" id="RHEA:22508"/>
        <dbReference type="Rhea" id="RHEA-COMP:17339"/>
        <dbReference type="Rhea" id="RHEA-COMP:17340"/>
        <dbReference type="ChEBI" id="CHEBI:33019"/>
        <dbReference type="ChEBI" id="CHEBI:61560"/>
        <dbReference type="ChEBI" id="CHEBI:173112"/>
        <dbReference type="EC" id="2.7.7.7"/>
    </reaction>
</comment>
<evidence type="ECO:0000256" key="3">
    <source>
        <dbReference type="ARBA" id="ARBA00022679"/>
    </source>
</evidence>
<dbReference type="InterPro" id="IPR002562">
    <property type="entry name" value="3'-5'_exonuclease_dom"/>
</dbReference>
<dbReference type="EMBL" id="MT142801">
    <property type="protein sequence ID" value="QJA88738.1"/>
    <property type="molecule type" value="Genomic_DNA"/>
</dbReference>
<dbReference type="GO" id="GO:0003887">
    <property type="term" value="F:DNA-directed DNA polymerase activity"/>
    <property type="evidence" value="ECO:0007669"/>
    <property type="project" value="UniProtKB-KW"/>
</dbReference>
<dbReference type="InterPro" id="IPR005122">
    <property type="entry name" value="Uracil-DNA_glycosylase-like"/>
</dbReference>
<dbReference type="PROSITE" id="PS00447">
    <property type="entry name" value="DNA_POLYMERASE_A"/>
    <property type="match status" value="1"/>
</dbReference>
<evidence type="ECO:0000256" key="8">
    <source>
        <dbReference type="ARBA" id="ARBA00049244"/>
    </source>
</evidence>
<dbReference type="Pfam" id="PF00476">
    <property type="entry name" value="DNA_pol_A"/>
    <property type="match status" value="1"/>
</dbReference>
<dbReference type="GO" id="GO:0008408">
    <property type="term" value="F:3'-5' exonuclease activity"/>
    <property type="evidence" value="ECO:0007669"/>
    <property type="project" value="InterPro"/>
</dbReference>
<dbReference type="InterPro" id="IPR043502">
    <property type="entry name" value="DNA/RNA_pol_sf"/>
</dbReference>
<dbReference type="SMART" id="SM00986">
    <property type="entry name" value="UDG"/>
    <property type="match status" value="1"/>
</dbReference>
<evidence type="ECO:0000256" key="6">
    <source>
        <dbReference type="ARBA" id="ARBA00022932"/>
    </source>
</evidence>
<protein>
    <recommendedName>
        <fullName evidence="2">DNA-directed DNA polymerase</fullName>
        <ecNumber evidence="2">2.7.7.7</ecNumber>
    </recommendedName>
</protein>
<dbReference type="InterPro" id="IPR012337">
    <property type="entry name" value="RNaseH-like_sf"/>
</dbReference>
<dbReference type="GO" id="GO:0006261">
    <property type="term" value="P:DNA-templated DNA replication"/>
    <property type="evidence" value="ECO:0007669"/>
    <property type="project" value="InterPro"/>
</dbReference>
<dbReference type="AlphaFoldDB" id="A0A6M3L6G3"/>
<dbReference type="EC" id="2.7.7.7" evidence="2"/>
<dbReference type="Gene3D" id="1.10.150.20">
    <property type="entry name" value="5' to 3' exonuclease, C-terminal subdomain"/>
    <property type="match status" value="1"/>
</dbReference>
<dbReference type="EMBL" id="MT142236">
    <property type="protein sequence ID" value="QJA76666.1"/>
    <property type="molecule type" value="Genomic_DNA"/>
</dbReference>
<reference evidence="12" key="1">
    <citation type="submission" date="2020-03" db="EMBL/GenBank/DDBJ databases">
        <title>The deep terrestrial virosphere.</title>
        <authorList>
            <person name="Holmfeldt K."/>
            <person name="Nilsson E."/>
            <person name="Simone D."/>
            <person name="Lopez-Fernandez M."/>
            <person name="Wu X."/>
            <person name="de Brujin I."/>
            <person name="Lundin D."/>
            <person name="Andersson A."/>
            <person name="Bertilsson S."/>
            <person name="Dopson M."/>
        </authorList>
    </citation>
    <scope>NUCLEOTIDE SEQUENCE</scope>
    <source>
        <strain evidence="11">MM415A01468</strain>
        <strain evidence="12">MM415B02699</strain>
    </source>
</reference>
<dbReference type="InterPro" id="IPR001098">
    <property type="entry name" value="DNA-dir_DNA_pol_A_palm_dom"/>
</dbReference>
<dbReference type="Pfam" id="PF03167">
    <property type="entry name" value="UDG"/>
    <property type="match status" value="1"/>
</dbReference>
<dbReference type="Gene3D" id="1.20.1060.10">
    <property type="entry name" value="Taq DNA Polymerase, Chain T, domain 4"/>
    <property type="match status" value="1"/>
</dbReference>
<evidence type="ECO:0000256" key="1">
    <source>
        <dbReference type="ARBA" id="ARBA00007705"/>
    </source>
</evidence>
<keyword evidence="7" id="KW-0238">DNA-binding</keyword>
<accession>A0A6M3L6G3</accession>
<evidence type="ECO:0000256" key="2">
    <source>
        <dbReference type="ARBA" id="ARBA00012417"/>
    </source>
</evidence>
<dbReference type="Gene3D" id="3.30.420.10">
    <property type="entry name" value="Ribonuclease H-like superfamily/Ribonuclease H"/>
    <property type="match status" value="1"/>
</dbReference>
<dbReference type="Gene3D" id="3.30.70.370">
    <property type="match status" value="1"/>
</dbReference>
<dbReference type="SUPFAM" id="SSF53098">
    <property type="entry name" value="Ribonuclease H-like"/>
    <property type="match status" value="1"/>
</dbReference>
<dbReference type="GO" id="GO:0003677">
    <property type="term" value="F:DNA binding"/>
    <property type="evidence" value="ECO:0007669"/>
    <property type="project" value="UniProtKB-KW"/>
</dbReference>
<dbReference type="SMART" id="SM00482">
    <property type="entry name" value="POLAc"/>
    <property type="match status" value="1"/>
</dbReference>
<proteinExistence type="inferred from homology"/>
<feature type="domain" description="Uracil-DNA glycosylase-like" evidence="10">
    <location>
        <begin position="4"/>
        <end position="159"/>
    </location>
</feature>
<evidence type="ECO:0000256" key="5">
    <source>
        <dbReference type="ARBA" id="ARBA00022705"/>
    </source>
</evidence>
<dbReference type="PANTHER" id="PTHR10133:SF27">
    <property type="entry name" value="DNA POLYMERASE NU"/>
    <property type="match status" value="1"/>
</dbReference>
<dbReference type="Pfam" id="PF01612">
    <property type="entry name" value="DNA_pol_A_exo1"/>
    <property type="match status" value="1"/>
</dbReference>
<gene>
    <name evidence="11" type="ORF">MM415A01468_0008</name>
    <name evidence="12" type="ORF">MM415B02699_0005</name>
</gene>
<dbReference type="GO" id="GO:0006302">
    <property type="term" value="P:double-strand break repair"/>
    <property type="evidence" value="ECO:0007669"/>
    <property type="project" value="TreeGrafter"/>
</dbReference>
<dbReference type="PRINTS" id="PR00868">
    <property type="entry name" value="DNAPOLI"/>
</dbReference>
<dbReference type="InterPro" id="IPR002298">
    <property type="entry name" value="DNA_polymerase_A"/>
</dbReference>
<dbReference type="InterPro" id="IPR019760">
    <property type="entry name" value="DNA-dir_DNA_pol_A_CS"/>
</dbReference>
<sequence>MVINPRSKRGVEFCIIAEAPGEEEDNAGRCLIGRSGRLLRNCLEEAGIKDYHFTNVVKCRTHDNGVNYKPTVEQVSYCFEILLHELLCVAPKHIVLLGDTAVKAFGFNGALSKFVGKTFEGLKLHSLQRFENCKVSILFHPAYILRNAKLTSSYVRDWERIKDLKAFDESSVIYCCYIDKGGLLFKPNLPIAFDFETNGLDDLFHSMKEPKALCVAFSQKEGIAECLDLTTSKVPEVFNTHLTIAHNYKFDYKFLKLFNTVPDKVVDTLVMALLLDENQHSVKLKDLAFKVGMQGYESNLKLNIGDLEKHSVTEYYRYNCADADATLRLYNLMLPEIKKLNLEELMLSCSKYQLFLAEMELNGILVDRKALSQFKVLIGKDITLFENKLSNDVIALQYGKEINFNSSQQLSEFLVNGLGLKMDAKTATGLLSTDKTVIEDLYKKTKHPFLKTLQEYKKLSTIKSTFIDGIEKRIQYDGRVYPEYNISKAVTGRLSSSNPNLQNQIKFIDRKDELSQLLKKYNIRKIFTIPEGWKLVEFDYSQIELRILAFTSNDSAMMDAYKKGMDIHQLTADALHINRSDAKPVNFGIPYGSSPSGLYHNLISDGYEITFEKAKQFYELFMMKYKGVKRHFDNTLKLLKEQGYVTNWFGRRRRFPLYKTTTDKSQLGEFFRQAVNFPIQSTAADVIMLASVTMFNWLIQNHQRVRVIGNVHDALLFEVKNDPFIKGNIAMIKQFMETSVSLPLPMIVDVKIGDNWGELEEYI</sequence>
<dbReference type="PANTHER" id="PTHR10133">
    <property type="entry name" value="DNA POLYMERASE I"/>
    <property type="match status" value="1"/>
</dbReference>
<evidence type="ECO:0000256" key="7">
    <source>
        <dbReference type="ARBA" id="ARBA00023125"/>
    </source>
</evidence>
<name>A0A6M3L6G3_9ZZZZ</name>
<dbReference type="SUPFAM" id="SSF56672">
    <property type="entry name" value="DNA/RNA polymerases"/>
    <property type="match status" value="1"/>
</dbReference>
<keyword evidence="3" id="KW-0808">Transferase</keyword>
<evidence type="ECO:0000259" key="9">
    <source>
        <dbReference type="SMART" id="SM00482"/>
    </source>
</evidence>
<evidence type="ECO:0000256" key="4">
    <source>
        <dbReference type="ARBA" id="ARBA00022695"/>
    </source>
</evidence>
<keyword evidence="5" id="KW-0235">DNA replication</keyword>
<evidence type="ECO:0000313" key="11">
    <source>
        <dbReference type="EMBL" id="QJA76666.1"/>
    </source>
</evidence>
<organism evidence="12">
    <name type="scientific">viral metagenome</name>
    <dbReference type="NCBI Taxonomy" id="1070528"/>
    <lineage>
        <taxon>unclassified sequences</taxon>
        <taxon>metagenomes</taxon>
        <taxon>organismal metagenomes</taxon>
    </lineage>
</organism>
<dbReference type="Gene3D" id="3.40.470.10">
    <property type="entry name" value="Uracil-DNA glycosylase-like domain"/>
    <property type="match status" value="1"/>
</dbReference>
<evidence type="ECO:0000259" key="10">
    <source>
        <dbReference type="SMART" id="SM00986"/>
    </source>
</evidence>